<feature type="compositionally biased region" description="Basic and acidic residues" evidence="1">
    <location>
        <begin position="43"/>
        <end position="59"/>
    </location>
</feature>
<evidence type="ECO:0000313" key="3">
    <source>
        <dbReference type="EMBL" id="KAK8568824.1"/>
    </source>
</evidence>
<feature type="region of interest" description="Disordered" evidence="1">
    <location>
        <begin position="29"/>
        <end position="91"/>
    </location>
</feature>
<reference evidence="3 4" key="1">
    <citation type="journal article" date="2024" name="G3 (Bethesda)">
        <title>Genome assembly of Hibiscus sabdariffa L. provides insights into metabolisms of medicinal natural products.</title>
        <authorList>
            <person name="Kim T."/>
        </authorList>
    </citation>
    <scope>NUCLEOTIDE SEQUENCE [LARGE SCALE GENOMIC DNA]</scope>
    <source>
        <strain evidence="3">TK-2024</strain>
        <tissue evidence="3">Old leaves</tissue>
    </source>
</reference>
<keyword evidence="2" id="KW-0732">Signal</keyword>
<accession>A0ABR2F1J5</accession>
<dbReference type="Proteomes" id="UP001472677">
    <property type="component" value="Unassembled WGS sequence"/>
</dbReference>
<evidence type="ECO:0000256" key="2">
    <source>
        <dbReference type="SAM" id="SignalP"/>
    </source>
</evidence>
<comment type="caution">
    <text evidence="3">The sequence shown here is derived from an EMBL/GenBank/DDBJ whole genome shotgun (WGS) entry which is preliminary data.</text>
</comment>
<dbReference type="EMBL" id="JBBPBM010000009">
    <property type="protein sequence ID" value="KAK8568824.1"/>
    <property type="molecule type" value="Genomic_DNA"/>
</dbReference>
<keyword evidence="4" id="KW-1185">Reference proteome</keyword>
<evidence type="ECO:0000256" key="1">
    <source>
        <dbReference type="SAM" id="MobiDB-lite"/>
    </source>
</evidence>
<protein>
    <submittedName>
        <fullName evidence="3">Uncharacterized protein</fullName>
    </submittedName>
</protein>
<gene>
    <name evidence="3" type="ORF">V6N12_007364</name>
</gene>
<feature type="chain" id="PRO_5045795660" evidence="2">
    <location>
        <begin position="18"/>
        <end position="91"/>
    </location>
</feature>
<sequence length="91" mass="10206">MLLVSVAPATLFRFIVGFDTFLCEQKDNEVEDSSSTAVHKTKQRDNGVEVHKAEQRDNGVEDSSSTAVHKSELIKGTHNQRIRAHEDEVLK</sequence>
<evidence type="ECO:0000313" key="4">
    <source>
        <dbReference type="Proteomes" id="UP001472677"/>
    </source>
</evidence>
<name>A0ABR2F1J5_9ROSI</name>
<proteinExistence type="predicted"/>
<organism evidence="3 4">
    <name type="scientific">Hibiscus sabdariffa</name>
    <name type="common">roselle</name>
    <dbReference type="NCBI Taxonomy" id="183260"/>
    <lineage>
        <taxon>Eukaryota</taxon>
        <taxon>Viridiplantae</taxon>
        <taxon>Streptophyta</taxon>
        <taxon>Embryophyta</taxon>
        <taxon>Tracheophyta</taxon>
        <taxon>Spermatophyta</taxon>
        <taxon>Magnoliopsida</taxon>
        <taxon>eudicotyledons</taxon>
        <taxon>Gunneridae</taxon>
        <taxon>Pentapetalae</taxon>
        <taxon>rosids</taxon>
        <taxon>malvids</taxon>
        <taxon>Malvales</taxon>
        <taxon>Malvaceae</taxon>
        <taxon>Malvoideae</taxon>
        <taxon>Hibiscus</taxon>
    </lineage>
</organism>
<feature type="signal peptide" evidence="2">
    <location>
        <begin position="1"/>
        <end position="17"/>
    </location>
</feature>